<organism evidence="5 6">
    <name type="scientific">Aquibium pacificus</name>
    <dbReference type="NCBI Taxonomy" id="3153579"/>
    <lineage>
        <taxon>Bacteria</taxon>
        <taxon>Pseudomonadati</taxon>
        <taxon>Pseudomonadota</taxon>
        <taxon>Alphaproteobacteria</taxon>
        <taxon>Hyphomicrobiales</taxon>
        <taxon>Phyllobacteriaceae</taxon>
        <taxon>Aquibium</taxon>
    </lineage>
</organism>
<dbReference type="Proteomes" id="UP001556692">
    <property type="component" value="Unassembled WGS sequence"/>
</dbReference>
<name>A0ABV3SUI4_9HYPH</name>
<dbReference type="SUPFAM" id="SSF53720">
    <property type="entry name" value="ALDH-like"/>
    <property type="match status" value="1"/>
</dbReference>
<dbReference type="PROSITE" id="PS00687">
    <property type="entry name" value="ALDEHYDE_DEHYDR_GLU"/>
    <property type="match status" value="1"/>
</dbReference>
<dbReference type="InterPro" id="IPR016161">
    <property type="entry name" value="Ald_DH/histidinol_DH"/>
</dbReference>
<dbReference type="InterPro" id="IPR029510">
    <property type="entry name" value="Ald_DH_CS_GLU"/>
</dbReference>
<dbReference type="PANTHER" id="PTHR11699">
    <property type="entry name" value="ALDEHYDE DEHYDROGENASE-RELATED"/>
    <property type="match status" value="1"/>
</dbReference>
<keyword evidence="6" id="KW-1185">Reference proteome</keyword>
<dbReference type="Gene3D" id="3.40.605.10">
    <property type="entry name" value="Aldehyde Dehydrogenase, Chain A, domain 1"/>
    <property type="match status" value="1"/>
</dbReference>
<dbReference type="Pfam" id="PF00171">
    <property type="entry name" value="Aldedh"/>
    <property type="match status" value="1"/>
</dbReference>
<evidence type="ECO:0000256" key="1">
    <source>
        <dbReference type="ARBA" id="ARBA00023002"/>
    </source>
</evidence>
<accession>A0ABV3SUI4</accession>
<dbReference type="EMBL" id="JBDPGJ010000010">
    <property type="protein sequence ID" value="MEX0409569.1"/>
    <property type="molecule type" value="Genomic_DNA"/>
</dbReference>
<protein>
    <submittedName>
        <fullName evidence="5">Aldehyde dehydrogenase family protein</fullName>
    </submittedName>
</protein>
<dbReference type="InterPro" id="IPR016162">
    <property type="entry name" value="Ald_DH_N"/>
</dbReference>
<evidence type="ECO:0000259" key="4">
    <source>
        <dbReference type="Pfam" id="PF00171"/>
    </source>
</evidence>
<comment type="caution">
    <text evidence="5">The sequence shown here is derived from an EMBL/GenBank/DDBJ whole genome shotgun (WGS) entry which is preliminary data.</text>
</comment>
<evidence type="ECO:0000256" key="2">
    <source>
        <dbReference type="PROSITE-ProRule" id="PRU10007"/>
    </source>
</evidence>
<reference evidence="5 6" key="1">
    <citation type="submission" date="2024-05" db="EMBL/GenBank/DDBJ databases">
        <authorList>
            <person name="Jiang F."/>
        </authorList>
    </citation>
    <scope>NUCLEOTIDE SEQUENCE [LARGE SCALE GENOMIC DNA]</scope>
    <source>
        <strain evidence="5 6">LZ166</strain>
    </source>
</reference>
<gene>
    <name evidence="5" type="ORF">ABGN05_28400</name>
</gene>
<sequence length="493" mass="53079">MNVNSETRGAAQGRAFHDGRMLIGGRMVESASGRWLESHNPANLELIGRVPMADADDVAQAVEAALLAQKEWAAKDINQRAALLLKFCDKLQERSDEILALEVADTGNTITPMRNDLVSGLERLRYFVGIAYELKGQSVPSTAKNLHFTIREPYGVCARILAFNHPIYFALCGIGAPLMAGNAIILKPSEQSPLSASIFGEVAAQVLPAGIVSVVTGGQEAGEALVRHRKIKRLSFVGSARTGMAIQRTAAEVCVKHVSLELGGKNPFIVYPDAPAAKAAKAAVSGMNFGWQGQSCGSTSRLMVHADLYDEVVAEVAKAVGAIRVGDPFSDDSQMGPINSSAQFDKVMSAITSGIDDGARLLCGGKRPEGREFETGYWVEPTVFADVTPDMRIAREEIFGPVLSIMKWSTEEEMIEMANGVDLGLTAAVWTNDITKAMKTARALENGYVWINGVGAHVRGMPYGGYKNSGTGRERGLEEMVSYTEEKSIHIML</sequence>
<dbReference type="InterPro" id="IPR016163">
    <property type="entry name" value="Ald_DH_C"/>
</dbReference>
<comment type="similarity">
    <text evidence="3">Belongs to the aldehyde dehydrogenase family.</text>
</comment>
<feature type="domain" description="Aldehyde dehydrogenase" evidence="4">
    <location>
        <begin position="28"/>
        <end position="489"/>
    </location>
</feature>
<proteinExistence type="inferred from homology"/>
<dbReference type="InterPro" id="IPR015590">
    <property type="entry name" value="Aldehyde_DH_dom"/>
</dbReference>
<evidence type="ECO:0000313" key="6">
    <source>
        <dbReference type="Proteomes" id="UP001556692"/>
    </source>
</evidence>
<evidence type="ECO:0000313" key="5">
    <source>
        <dbReference type="EMBL" id="MEX0409569.1"/>
    </source>
</evidence>
<feature type="active site" evidence="2">
    <location>
        <position position="261"/>
    </location>
</feature>
<dbReference type="Gene3D" id="3.40.309.10">
    <property type="entry name" value="Aldehyde Dehydrogenase, Chain A, domain 2"/>
    <property type="match status" value="1"/>
</dbReference>
<keyword evidence="1 3" id="KW-0560">Oxidoreductase</keyword>
<dbReference type="RefSeq" id="WP_367957434.1">
    <property type="nucleotide sequence ID" value="NZ_JBDPGJ010000010.1"/>
</dbReference>
<evidence type="ECO:0000256" key="3">
    <source>
        <dbReference type="RuleBase" id="RU003345"/>
    </source>
</evidence>